<dbReference type="Pfam" id="PF12777">
    <property type="entry name" value="MT"/>
    <property type="match status" value="1"/>
</dbReference>
<feature type="domain" description="Dynein heavy chain region D6 P-loop" evidence="16">
    <location>
        <begin position="3987"/>
        <end position="4107"/>
    </location>
</feature>
<dbReference type="InterPro" id="IPR043160">
    <property type="entry name" value="Dynein_C_barrel"/>
</dbReference>
<dbReference type="Gene3D" id="1.20.1270.280">
    <property type="match status" value="1"/>
</dbReference>
<dbReference type="GO" id="GO:0005874">
    <property type="term" value="C:microtubule"/>
    <property type="evidence" value="ECO:0007669"/>
    <property type="project" value="UniProtKB-KW"/>
</dbReference>
<evidence type="ECO:0000313" key="27">
    <source>
        <dbReference type="EMBL" id="CAG9859865.1"/>
    </source>
</evidence>
<dbReference type="InterPro" id="IPR042219">
    <property type="entry name" value="AAA_lid_11_sf"/>
</dbReference>
<keyword evidence="7" id="KW-0067">ATP-binding</keyword>
<feature type="domain" description="Dynein heavy chain ATP-binding dynein motor region" evidence="22">
    <location>
        <begin position="3529"/>
        <end position="3746"/>
    </location>
</feature>
<dbReference type="Gene3D" id="1.20.920.20">
    <property type="match status" value="1"/>
</dbReference>
<name>A0A9N9TRJ1_PHYSR</name>
<dbReference type="InterPro" id="IPR041228">
    <property type="entry name" value="Dynein_C"/>
</dbReference>
<feature type="domain" description="Dynein heavy chain tail" evidence="17">
    <location>
        <begin position="193"/>
        <end position="756"/>
    </location>
</feature>
<dbReference type="Pfam" id="PF08385">
    <property type="entry name" value="DHC_N1"/>
    <property type="match status" value="1"/>
</dbReference>
<protein>
    <recommendedName>
        <fullName evidence="29">Dynein beta chain, ciliary</fullName>
    </recommendedName>
</protein>
<dbReference type="GO" id="GO:0005858">
    <property type="term" value="C:axonemal dynein complex"/>
    <property type="evidence" value="ECO:0007669"/>
    <property type="project" value="TreeGrafter"/>
</dbReference>
<dbReference type="FunFam" id="1.10.287.2620:FF:000004">
    <property type="entry name" value="Dynein axonemal heavy chain 17"/>
    <property type="match status" value="1"/>
</dbReference>
<evidence type="ECO:0000256" key="7">
    <source>
        <dbReference type="ARBA" id="ARBA00022840"/>
    </source>
</evidence>
<dbReference type="InterPro" id="IPR024743">
    <property type="entry name" value="Dynein_HC_stalk"/>
</dbReference>
<feature type="domain" description="Dynein heavy chain AAA lid" evidence="25">
    <location>
        <begin position="4139"/>
        <end position="4275"/>
    </location>
</feature>
<evidence type="ECO:0000259" key="25">
    <source>
        <dbReference type="Pfam" id="PF18198"/>
    </source>
</evidence>
<dbReference type="FunFam" id="1.10.8.1220:FF:000001">
    <property type="entry name" value="Dynein axonemal heavy chain 5"/>
    <property type="match status" value="1"/>
</dbReference>
<evidence type="ECO:0000256" key="6">
    <source>
        <dbReference type="ARBA" id="ARBA00022741"/>
    </source>
</evidence>
<dbReference type="Gene3D" id="1.10.8.710">
    <property type="match status" value="1"/>
</dbReference>
<comment type="similarity">
    <text evidence="2">Belongs to the dynein heavy chain family.</text>
</comment>
<dbReference type="PANTHER" id="PTHR46532">
    <property type="entry name" value="MALE FERTILITY FACTOR KL5"/>
    <property type="match status" value="1"/>
</dbReference>
<dbReference type="FunFam" id="1.20.140.100:FF:000001">
    <property type="entry name" value="dynein heavy chain 17, axonemal"/>
    <property type="match status" value="1"/>
</dbReference>
<feature type="region of interest" description="Disordered" evidence="15">
    <location>
        <begin position="852"/>
        <end position="959"/>
    </location>
</feature>
<dbReference type="InterPro" id="IPR026983">
    <property type="entry name" value="DHC"/>
</dbReference>
<keyword evidence="4" id="KW-0493">Microtubule</keyword>
<evidence type="ECO:0000256" key="13">
    <source>
        <dbReference type="ARBA" id="ARBA00023273"/>
    </source>
</evidence>
<feature type="domain" description="Dynein heavy chain AAA module D4" evidence="21">
    <location>
        <begin position="2887"/>
        <end position="3146"/>
    </location>
</feature>
<evidence type="ECO:0000259" key="18">
    <source>
        <dbReference type="Pfam" id="PF08393"/>
    </source>
</evidence>
<evidence type="ECO:0000259" key="22">
    <source>
        <dbReference type="Pfam" id="PF12781"/>
    </source>
</evidence>
<dbReference type="Gene3D" id="3.40.50.300">
    <property type="entry name" value="P-loop containing nucleotide triphosphate hydrolases"/>
    <property type="match status" value="5"/>
</dbReference>
<dbReference type="InterPro" id="IPR024317">
    <property type="entry name" value="Dynein_heavy_chain_D4_dom"/>
</dbReference>
<evidence type="ECO:0000256" key="12">
    <source>
        <dbReference type="ARBA" id="ARBA00023212"/>
    </source>
</evidence>
<dbReference type="Pfam" id="PF12781">
    <property type="entry name" value="AAA_9"/>
    <property type="match status" value="1"/>
</dbReference>
<dbReference type="FunFam" id="3.40.50.300:FF:000945">
    <property type="entry name" value="Dynein axonemal heavy chain 9"/>
    <property type="match status" value="1"/>
</dbReference>
<feature type="domain" description="Dynein heavy chain linker" evidence="18">
    <location>
        <begin position="1385"/>
        <end position="1787"/>
    </location>
</feature>
<sequence length="4578" mass="527078">MDENDERLEFILTYLTKSIKLKQDKWNKLLLTEDYMKIVRNFLLNPEEPMLIFTLILGGALVPFTQITADIKQKFTYFVRVKEQPINVAADFANVVVFGDMAARPVEEMAVLLEGVFVPVLSNPGNQLGWPKVVANDVVTHVRNFKATVDQIKGAMKSITILPIPPGASRVFMAVQNFQISRGEEVDFQLKISIENFVMKWASTITEILGQSSNIIFVFTKYPIPQNELDYWTGRNKNLESIYDQLRDPRVRKMGEFLELCTSSYTSTFKTLLKKVVSALVEARDITMHLQVYLNFSQFFEGDFFEMEKYIKPLLHVIALLWVSSKYYSTNERIVNLIKITTNSLLASAEIALDPGNMFGGDADQVHLVIGKCIKILNRYMDWFEYVRNNLESYYKEEGQVRKPWTFHRRQVFQRVLDFIDRLMVIDRVVSIQIDYSKLDKVELGGLRCKTFSTRVVEIAEEFMILYMPFASISYDILDLDDMRIVNECSAFEEKVVDMDRRLLSILCNSIEDCCNLESLFKFICVAGVISKRTLIYEALKPKIDIVITLFNEELVVVKTIFDDAKKNGIPIDKHFPPTAGKLFYLKKLRGRIAIPYKMLKDCEDDIHQCEDAQYIYVKCEQWFKLLDKEQDAIMKAWVKTIPAQVTKGMSKFQLLRDSEKLTLSLNFDDELRAILREVRYMKQIKITGIPEEALAIFDKIEIINDALFKFFRIIEWYNFLRTSTTPTELDLITKELVEVDLLLNFVINVNTWYTHDADLVNNIYEAIKSLIDRVKLAQENVKRLMSNVKEWSEFPLFERKDGKKEMLLSLDDLHERVNRRYNKIEASSRMLDEVIQENYILFFKIVPEEEEFEEGEEFEGGEGGEGEGEGEDEEGEGIDEEEEGEEGEMMERRKPVPKPPPPPPEPEPEVADKKKKKKKGKEGKGKGKDKDKKKKKKVKKTDSEIAREQEETARLEEEAKKADLDRVLWLAYLKEIDELLEDQIVGCVNRSVSYFTQETGDAEPVTPLLELIMELHDVHIIFQPSVNVEDTDNFMVRLEGLVERIYEMALYLKRADPEQEEENFFRLVNDKIEIQTKVDDFMDRVISGMKGAEEFIKEFEEYIVLWTTDRAKYLAQFLLYGRQLTPQEEEALQDETRPHVKETPPILEQFQEKIAYYDELYKKVEATPEEKIINGWLKLDVRPLRQIVLNYVCKWGFLFKNHLYNKVINNLDELDNFITDNIKKMQTPLTEEDYDALLMVMQCLFAIRDRTIQTDAMFEPIRIIMETLATYGMTFPEEVVLQFMEMPDRWAHCKKFAAATKQLIAPLQAIQMISIKRRLQIFDIRQAVFREYFKKLPFFLFTFQTPYDLLDKVNRQVVFLEEEVALLKEQSDLFELQFPDYKGLRKCRREIRLIKQTWDCAIIVTSSIDEWRDTPWKKLDVESMEMECKKFAKEIRIMDRRVKAWNLFIQLEATVRNMLTSLRAVTELQNPAIRERHWLQLMQTTKVRFVMTDDTTLADLLSLNLHRYEEEVKAIVDKAVKEMAMEKVIKELYNVWTVLEFLTDTHERTKLKLLMLSEETVEMLEEHQVALQNMMSSKYIDFFITEVTEWQTKLSMTDQVLNVYLEVQRKWMYLESIFIGSEDIRNQLPEDSKRFERIDREFKEILRDMSANLNIVRATNKFGLSEKLEELLKDLILCEKALNDYLDMKRLAFPRFYFVSSADLLDILSNGNSPELIQRHLIKLFDSLAKLKFTIEQGKATKKARAMQSKEEEIVPFAHICDCSGKVEMWLGRVIDIMRLTLHDSFYAAVISYDEKPRELWINDYPAQPALCGTQIWWTTEVNMTFAKLEEGYENALKDYQRKQINQLNALIVLLLGDLTELERQKIMTICTIDVHARDVVAKMIVLKVDSSAAFQWQSQLRHRWDDKKDDCYANICDAEFRYTYEYLGNTPRLVITPLTDRCYITLTQSLHLVMGGAPAGPAGTGKTETTKDLGKALGMMVYVFNCSEQMDYRSMGSIYKGLAQTGCWGCFDEFNRISVEVLSVVAVQVKTLQDAIKNHKSMFDFSGEYIKMIPTVGLFITMNPGYAGRTELPENLKSLFRPCAMVVPDFALICEIMLVAEGFMEARLLARKFITLYTLCKELLSKQDHYDWGLRAIKSVLVVAGSLKRSDRQRPEDQVLMRALRDFNIPKIVTDDVAVFMGLIGDLFPALDVPRKRNLDFEKMCKKTAVDLKLQPEESFILKVVQLEELLAVRHSVFIIGNEGTGKTMVWKTLHKTYANLKMKPMYNDLNPKAVTNDELFGIINPATREWKDGLVSVILRDQANLPGPGPKWIIFDGDIDPMWIETMNTVMDDNKVLTLASNERIALTKGMRLLFEIANLRTATPATVSRAGILYVNPADVGWNPYVTSWIDTRPNPNEKAILTILFDKYIPPVLEMIRSKFKKITPICDVAHLSMLVVLLDCFLTHENVPAECPKEWYEIYFAFSIVWAFGSALFQDQITDWRSEFSKWFLNEFKSVKFPAGGNVFNYYIHPESKKFLPWTDLIKEFELDADIPLQATLVNTSETTRIRFFLDNLMAKRTPVMLVGPAGSGKTVCVQEKLDNMSEEYAVTNVPFNFYTTSELLQNVLELPLEKKAGRVYAPPANKIMVYFVDDMNMPEVDKYFTVQPHTLLRQYMDYQHWYDRVRFSLKDIHNIQFVSCMNPTAGSFTIDPRLQRHFCVFSVGFPSEEACLHIYNSIYGQHVANPTKKFIPGLEKTAGDVVYGSLLLHLKTSAMFLPTAIRFHYIFTLRDLSNIFQGMLFANGDATKTPSDMIRLWLHESSRVYKDKLIDRKDQTNWFKMAEELIKKTFESADENIVFAEPLIFTHFSEGIGDPKYMPIHDFNQLSRILNEALSAYNDLVGTMNLVLFEDAMYHICRINRIMESPRGNALLVGVGGSGKQSLTRLAAFISSFEVFQIQLKRGYSMTDMKADIAAIYLKVGLKSVGVTFLMTDAQVPEESYLVIINDVLASGEVNGLLPDDVVENIINTVKGEVKGLGMQDTKENCWKFFIDRVRRLLKVVLSFSPVGSTLRVRARKFPALVNSTSIDWFQEWPQEALRSVSFRFLNEIEVLPKPLVERVSIFMSYVHGVVNDMSQQYYLNEKRYNYTTPKSFLEQIDLYKKLLTEKTLGLVDNIYRLENGITKLISTGEEVDGLKEVLAVQEVELTAKNEAAGKLIAVVSAENEKVGAEQAFASEEEAKVRVIEEDVSAKAKLCEEDLARAEPALIAAQEALNTLNKNNLTELKSFGSPPAIVREVCAAVLVLFSKKGKIPKERGWKECKQMMNKVDEFLNNLLYYDKDNMSSDVVKVVMEYTKNPEFEPDKVATKSLAAAGLASWVINILKYYDVFQIVGPKRRALAQAQKDLNAARQKLAELNEKLGLLEEQLDLLRAEYDDAINEKLKCQAEADATNMKIDIANRLVGGLASEKVRWGQLIESYKENIVNLPGDILLITAFISYVGCFTKNYRTDMLNKYWLPFMTNLDDPIPKTEDLDPLTLLTDDAQIAMWNNEGLPTDRMSAENACILTNSARWPLMIDPQFQGIKWIKSKYGDALTSVRPTARGYIEKMEKCISKGEICLLENIGESVESVLDNILGRVLIKRGTVVKIGDKEVDWDPKFRLILHTKLANPHYKPEIQAQATLINFTVTRDGLEEQLLSEVVKAERPDLDTLKSELTKQQNDFKIILKSCEDNLLYRLSSATGNILEDVELVTNLETTKKTATEIGIKMEEAKITSVKIDEARESYRPCATRASLLYFILSDLIRINAIYQFSLKAFRVVFVKALMMAEPTETLEERVVSLLDSITFSVFMYTSRGLFERDKLTYTAQMVFQILLYAGEIDPKELDFLLRFPAQSGLVSPVDFLSNIAWGGIKALTDITEFAKLDKDIVGSMKRWQKFVDSEAPEKEKFPGEWKGKNLMQKLCIMRCLRPDRMTYAVTTFIEQYVGNKYVSARGIEFAKSYEETSATTPVFFILSAGVDPLKDVEALGKKLGFTFDNKNLHSISLGQGQEIVAENAMDVAARYGHWVILQNIHLVTKWLPSLEKKMEVCFETGAEAYRLFLSAEPSGDPTVCVIPQGILEASIKITNEPPTGMFANLHSALYNFNQETLEMCSKESEFKAILFALCYFHAVVAERRKFGPPGWNRNYPFNIGDLTISVAVLFNYLENNAKVPWENLRYIFGEIMYGGHITDDWDRRLCRSYLMVFMQPELLDGEVFYCEGFPCPPNLDYAGYHKYIDERLPTESPYLYGLHPNAEIGFLATMAESMFRTIFEMQPRDAGGGGGIGISREDKIKYTLEDIQDRLPDRFPVQELMAKCQDKNPYIIVAFQECDRMNSLTSEMKRSLHELELGLKGELTITPSMEELEEALFLDQVPVSWSAKAYPSLLPLGQWASDLVLRIQELSLWLNEFTMPPTVWLGGFFNPQSFLTAIMQQTSRKNEWPLDRMCLTTDVTKKMKDEFTAPPREGAYVSGLFMEGARWDTNLNSICDSRLKDLFPVVPVIFIKAITQDKQDLRNMYDCPVYKTRMRGPTFVWTFNLRTRENPLKWVLAGVAILLQI</sequence>
<evidence type="ECO:0000256" key="10">
    <source>
        <dbReference type="ARBA" id="ARBA00023069"/>
    </source>
</evidence>
<dbReference type="GO" id="GO:0045505">
    <property type="term" value="F:dynein intermediate chain binding"/>
    <property type="evidence" value="ECO:0007669"/>
    <property type="project" value="InterPro"/>
</dbReference>
<dbReference type="InterPro" id="IPR041466">
    <property type="entry name" value="Dynein_AAA5_ext"/>
</dbReference>
<evidence type="ECO:0000256" key="3">
    <source>
        <dbReference type="ARBA" id="ARBA00022490"/>
    </source>
</evidence>
<accession>A0A9N9TRJ1</accession>
<dbReference type="Gene3D" id="1.20.920.30">
    <property type="match status" value="1"/>
</dbReference>
<dbReference type="Pfam" id="PF03028">
    <property type="entry name" value="Dynein_heavy"/>
    <property type="match status" value="1"/>
</dbReference>
<dbReference type="EMBL" id="OU900096">
    <property type="protein sequence ID" value="CAG9859865.1"/>
    <property type="molecule type" value="Genomic_DNA"/>
</dbReference>
<dbReference type="Pfam" id="PF17852">
    <property type="entry name" value="Dynein_AAA_lid"/>
    <property type="match status" value="1"/>
</dbReference>
<dbReference type="Gene3D" id="1.10.8.1220">
    <property type="match status" value="1"/>
</dbReference>
<feature type="domain" description="Dynein heavy chain AAA 5 extension" evidence="23">
    <location>
        <begin position="2408"/>
        <end position="2526"/>
    </location>
</feature>
<dbReference type="Gene3D" id="1.10.472.130">
    <property type="match status" value="1"/>
</dbReference>
<dbReference type="Gene3D" id="3.20.180.20">
    <property type="entry name" value="Dynein heavy chain, N-terminal domain 2"/>
    <property type="match status" value="1"/>
</dbReference>
<reference evidence="27" key="1">
    <citation type="submission" date="2022-01" db="EMBL/GenBank/DDBJ databases">
        <authorList>
            <person name="King R."/>
        </authorList>
    </citation>
    <scope>NUCLEOTIDE SEQUENCE</scope>
</reference>
<dbReference type="Gene3D" id="1.10.287.2620">
    <property type="match status" value="1"/>
</dbReference>
<evidence type="ECO:0000259" key="21">
    <source>
        <dbReference type="Pfam" id="PF12780"/>
    </source>
</evidence>
<evidence type="ECO:0000256" key="14">
    <source>
        <dbReference type="SAM" id="Coils"/>
    </source>
</evidence>
<dbReference type="OrthoDB" id="447173at2759"/>
<dbReference type="InterPro" id="IPR041589">
    <property type="entry name" value="DNAH3_AAA_lid_1"/>
</dbReference>
<dbReference type="Pfam" id="PF12780">
    <property type="entry name" value="AAA_8"/>
    <property type="match status" value="1"/>
</dbReference>
<keyword evidence="10" id="KW-0969">Cilium</keyword>
<evidence type="ECO:0000256" key="2">
    <source>
        <dbReference type="ARBA" id="ARBA00008887"/>
    </source>
</evidence>
<dbReference type="FunFam" id="3.40.50.300:FF:000049">
    <property type="entry name" value="Dynein, axonemal, heavy chain 5"/>
    <property type="match status" value="1"/>
</dbReference>
<evidence type="ECO:0000259" key="17">
    <source>
        <dbReference type="Pfam" id="PF08385"/>
    </source>
</evidence>
<dbReference type="InterPro" id="IPR035699">
    <property type="entry name" value="AAA_6"/>
</dbReference>
<keyword evidence="9 14" id="KW-0175">Coiled coil</keyword>
<evidence type="ECO:0008006" key="29">
    <source>
        <dbReference type="Google" id="ProtNLM"/>
    </source>
</evidence>
<keyword evidence="8" id="KW-0243">Dynein</keyword>
<dbReference type="GO" id="GO:0097729">
    <property type="term" value="C:9+2 motile cilium"/>
    <property type="evidence" value="ECO:0007669"/>
    <property type="project" value="UniProtKB-ARBA"/>
</dbReference>
<dbReference type="FunFam" id="1.20.1270.280:FF:000003">
    <property type="entry name" value="Dynein axonemal heavy chain 17"/>
    <property type="match status" value="1"/>
</dbReference>
<dbReference type="FunFam" id="3.40.50.300:FF:000219">
    <property type="entry name" value="Dynein axonemal heavy chain 17"/>
    <property type="match status" value="1"/>
</dbReference>
<evidence type="ECO:0000259" key="24">
    <source>
        <dbReference type="Pfam" id="PF17857"/>
    </source>
</evidence>
<evidence type="ECO:0000256" key="8">
    <source>
        <dbReference type="ARBA" id="ARBA00023017"/>
    </source>
</evidence>
<dbReference type="Pfam" id="PF08393">
    <property type="entry name" value="DHC_N2"/>
    <property type="match status" value="1"/>
</dbReference>
<evidence type="ECO:0000259" key="20">
    <source>
        <dbReference type="Pfam" id="PF12777"/>
    </source>
</evidence>
<dbReference type="GO" id="GO:0005524">
    <property type="term" value="F:ATP binding"/>
    <property type="evidence" value="ECO:0007669"/>
    <property type="project" value="UniProtKB-KW"/>
</dbReference>
<dbReference type="InterPro" id="IPR042222">
    <property type="entry name" value="Dynein_2_N"/>
</dbReference>
<dbReference type="SUPFAM" id="SSF52540">
    <property type="entry name" value="P-loop containing nucleoside triphosphate hydrolases"/>
    <property type="match status" value="4"/>
</dbReference>
<feature type="domain" description="Dynein heavy chain coiled coil stalk" evidence="20">
    <location>
        <begin position="3160"/>
        <end position="3502"/>
    </location>
</feature>
<feature type="domain" description="Dynein heavy chain hydrolytic ATP-binding dynein motor region" evidence="19">
    <location>
        <begin position="1924"/>
        <end position="2250"/>
    </location>
</feature>
<evidence type="ECO:0000256" key="15">
    <source>
        <dbReference type="SAM" id="MobiDB-lite"/>
    </source>
</evidence>
<dbReference type="FunFam" id="3.40.50.300:FF:000411">
    <property type="entry name" value="dynein heavy chain 17, axonemal"/>
    <property type="match status" value="1"/>
</dbReference>
<feature type="coiled-coil region" evidence="14">
    <location>
        <begin position="3381"/>
        <end position="3429"/>
    </location>
</feature>
<evidence type="ECO:0000259" key="16">
    <source>
        <dbReference type="Pfam" id="PF03028"/>
    </source>
</evidence>
<evidence type="ECO:0000259" key="26">
    <source>
        <dbReference type="Pfam" id="PF18199"/>
    </source>
</evidence>
<dbReference type="FunFam" id="3.20.180.20:FF:000001">
    <property type="entry name" value="Dynein axonemal heavy chain 5"/>
    <property type="match status" value="1"/>
</dbReference>
<dbReference type="PANTHER" id="PTHR46532:SF11">
    <property type="entry name" value="DYNEIN AXONEMAL HEAVY CHAIN 12"/>
    <property type="match status" value="1"/>
</dbReference>
<dbReference type="Gene3D" id="3.10.490.20">
    <property type="match status" value="1"/>
</dbReference>
<dbReference type="Pfam" id="PF18198">
    <property type="entry name" value="AAA_lid_11"/>
    <property type="match status" value="1"/>
</dbReference>
<dbReference type="InterPro" id="IPR042228">
    <property type="entry name" value="Dynein_linker_3"/>
</dbReference>
<keyword evidence="13" id="KW-0966">Cell projection</keyword>
<dbReference type="GO" id="GO:0051959">
    <property type="term" value="F:dynein light intermediate chain binding"/>
    <property type="evidence" value="ECO:0007669"/>
    <property type="project" value="InterPro"/>
</dbReference>
<dbReference type="InterPro" id="IPR027417">
    <property type="entry name" value="P-loop_NTPase"/>
</dbReference>
<dbReference type="Gene3D" id="1.10.8.720">
    <property type="entry name" value="Region D6 of dynein motor"/>
    <property type="match status" value="1"/>
</dbReference>
<dbReference type="FunFam" id="1.20.920.30:FF:000003">
    <property type="entry name" value="Dynein axonemal heavy chain 17"/>
    <property type="match status" value="1"/>
</dbReference>
<dbReference type="InterPro" id="IPR041658">
    <property type="entry name" value="AAA_lid_11"/>
</dbReference>
<keyword evidence="28" id="KW-1185">Reference proteome</keyword>
<organism evidence="27 28">
    <name type="scientific">Phyllotreta striolata</name>
    <name type="common">Striped flea beetle</name>
    <name type="synonym">Crioceris striolata</name>
    <dbReference type="NCBI Taxonomy" id="444603"/>
    <lineage>
        <taxon>Eukaryota</taxon>
        <taxon>Metazoa</taxon>
        <taxon>Ecdysozoa</taxon>
        <taxon>Arthropoda</taxon>
        <taxon>Hexapoda</taxon>
        <taxon>Insecta</taxon>
        <taxon>Pterygota</taxon>
        <taxon>Neoptera</taxon>
        <taxon>Endopterygota</taxon>
        <taxon>Coleoptera</taxon>
        <taxon>Polyphaga</taxon>
        <taxon>Cucujiformia</taxon>
        <taxon>Chrysomeloidea</taxon>
        <taxon>Chrysomelidae</taxon>
        <taxon>Galerucinae</taxon>
        <taxon>Alticini</taxon>
        <taxon>Phyllotreta</taxon>
    </lineage>
</organism>
<dbReference type="Pfam" id="PF12775">
    <property type="entry name" value="AAA_7"/>
    <property type="match status" value="1"/>
</dbReference>
<evidence type="ECO:0000256" key="11">
    <source>
        <dbReference type="ARBA" id="ARBA00023175"/>
    </source>
</evidence>
<proteinExistence type="inferred from homology"/>
<dbReference type="FunFam" id="3.40.50.300:FF:002141">
    <property type="entry name" value="Dynein heavy chain"/>
    <property type="match status" value="1"/>
</dbReference>
<feature type="domain" description="Dynein heavy chain 3 AAA+ lid" evidence="24">
    <location>
        <begin position="2748"/>
        <end position="2842"/>
    </location>
</feature>
<keyword evidence="6" id="KW-0547">Nucleotide-binding</keyword>
<evidence type="ECO:0000259" key="23">
    <source>
        <dbReference type="Pfam" id="PF17852"/>
    </source>
</evidence>
<evidence type="ECO:0000256" key="1">
    <source>
        <dbReference type="ARBA" id="ARBA00004430"/>
    </source>
</evidence>
<dbReference type="GO" id="GO:0008569">
    <property type="term" value="F:minus-end-directed microtubule motor activity"/>
    <property type="evidence" value="ECO:0007669"/>
    <property type="project" value="InterPro"/>
</dbReference>
<keyword evidence="12" id="KW-0206">Cytoskeleton</keyword>
<evidence type="ECO:0000256" key="5">
    <source>
        <dbReference type="ARBA" id="ARBA00022737"/>
    </source>
</evidence>
<dbReference type="GO" id="GO:0007018">
    <property type="term" value="P:microtubule-based movement"/>
    <property type="evidence" value="ECO:0007669"/>
    <property type="project" value="InterPro"/>
</dbReference>
<dbReference type="Pfam" id="PF17857">
    <property type="entry name" value="AAA_lid_1"/>
    <property type="match status" value="1"/>
</dbReference>
<dbReference type="FunFam" id="1.20.920.20:FF:000003">
    <property type="entry name" value="Dynein axonemal heavy chain 17"/>
    <property type="match status" value="1"/>
</dbReference>
<dbReference type="Gene3D" id="1.20.58.1120">
    <property type="match status" value="1"/>
</dbReference>
<dbReference type="InterPro" id="IPR035706">
    <property type="entry name" value="AAA_9"/>
</dbReference>
<feature type="compositionally biased region" description="Basic and acidic residues" evidence="15">
    <location>
        <begin position="941"/>
        <end position="959"/>
    </location>
</feature>
<dbReference type="Pfam" id="PF18199">
    <property type="entry name" value="Dynein_C"/>
    <property type="match status" value="1"/>
</dbReference>
<dbReference type="InterPro" id="IPR043157">
    <property type="entry name" value="Dynein_AAA1S"/>
</dbReference>
<comment type="subcellular location">
    <subcellularLocation>
        <location evidence="1">Cytoplasm</location>
        <location evidence="1">Cytoskeleton</location>
        <location evidence="1">Cilium axoneme</location>
    </subcellularLocation>
</comment>
<dbReference type="Gene3D" id="1.20.140.100">
    <property type="entry name" value="Dynein heavy chain, N-terminal domain 2"/>
    <property type="match status" value="1"/>
</dbReference>
<evidence type="ECO:0000256" key="4">
    <source>
        <dbReference type="ARBA" id="ARBA00022701"/>
    </source>
</evidence>
<evidence type="ECO:0000259" key="19">
    <source>
        <dbReference type="Pfam" id="PF12774"/>
    </source>
</evidence>
<dbReference type="Gene3D" id="6.10.140.1060">
    <property type="match status" value="1"/>
</dbReference>
<gene>
    <name evidence="27" type="ORF">PHYEVI_LOCUS6228</name>
</gene>
<dbReference type="Pfam" id="PF12774">
    <property type="entry name" value="AAA_6"/>
    <property type="match status" value="1"/>
</dbReference>
<feature type="compositionally biased region" description="Acidic residues" evidence="15">
    <location>
        <begin position="852"/>
        <end position="889"/>
    </location>
</feature>
<evidence type="ECO:0000256" key="9">
    <source>
        <dbReference type="ARBA" id="ARBA00023054"/>
    </source>
</evidence>
<dbReference type="Proteomes" id="UP001153712">
    <property type="component" value="Chromosome 3"/>
</dbReference>
<keyword evidence="5" id="KW-0677">Repeat</keyword>
<dbReference type="InterPro" id="IPR013594">
    <property type="entry name" value="Dynein_heavy_tail"/>
</dbReference>
<dbReference type="InterPro" id="IPR004273">
    <property type="entry name" value="Dynein_heavy_D6_P-loop"/>
</dbReference>
<dbReference type="FunFam" id="1.10.8.720:FF:000002">
    <property type="entry name" value="Dynein heavy chain 9, axonemal"/>
    <property type="match status" value="1"/>
</dbReference>
<dbReference type="FunFam" id="3.10.490.20:FF:000002">
    <property type="entry name" value="Dynein axonemal heavy chain 17"/>
    <property type="match status" value="1"/>
</dbReference>
<feature type="domain" description="Dynein heavy chain C-terminal" evidence="26">
    <location>
        <begin position="4284"/>
        <end position="4576"/>
    </location>
</feature>
<keyword evidence="11" id="KW-0505">Motor protein</keyword>
<dbReference type="FunFam" id="1.10.8.710:FF:000002">
    <property type="entry name" value="dynein heavy chain 17, axonemal"/>
    <property type="match status" value="1"/>
</dbReference>
<dbReference type="InterPro" id="IPR013602">
    <property type="entry name" value="Dynein_heavy_linker"/>
</dbReference>
<keyword evidence="3" id="KW-0963">Cytoplasm</keyword>
<evidence type="ECO:0000313" key="28">
    <source>
        <dbReference type="Proteomes" id="UP001153712"/>
    </source>
</evidence>
<dbReference type="FunFam" id="1.20.58.1120:FF:000002">
    <property type="entry name" value="Dynein heavy chain 9, axonemal"/>
    <property type="match status" value="1"/>
</dbReference>